<evidence type="ECO:0000313" key="1">
    <source>
        <dbReference type="EnsemblPlants" id="OMERI12G13410.1"/>
    </source>
</evidence>
<protein>
    <submittedName>
        <fullName evidence="1">Uncharacterized protein</fullName>
    </submittedName>
</protein>
<keyword evidence="2" id="KW-1185">Reference proteome</keyword>
<organism evidence="1">
    <name type="scientific">Oryza meridionalis</name>
    <dbReference type="NCBI Taxonomy" id="40149"/>
    <lineage>
        <taxon>Eukaryota</taxon>
        <taxon>Viridiplantae</taxon>
        <taxon>Streptophyta</taxon>
        <taxon>Embryophyta</taxon>
        <taxon>Tracheophyta</taxon>
        <taxon>Spermatophyta</taxon>
        <taxon>Magnoliopsida</taxon>
        <taxon>Liliopsida</taxon>
        <taxon>Poales</taxon>
        <taxon>Poaceae</taxon>
        <taxon>BOP clade</taxon>
        <taxon>Oryzoideae</taxon>
        <taxon>Oryzeae</taxon>
        <taxon>Oryzinae</taxon>
        <taxon>Oryza</taxon>
    </lineage>
</organism>
<reference evidence="1" key="1">
    <citation type="submission" date="2015-04" db="UniProtKB">
        <authorList>
            <consortium name="EnsemblPlants"/>
        </authorList>
    </citation>
    <scope>IDENTIFICATION</scope>
</reference>
<reference evidence="1" key="2">
    <citation type="submission" date="2018-05" db="EMBL/GenBank/DDBJ databases">
        <title>OmerRS3 (Oryza meridionalis Reference Sequence Version 3).</title>
        <authorList>
            <person name="Zhang J."/>
            <person name="Kudrna D."/>
            <person name="Lee S."/>
            <person name="Talag J."/>
            <person name="Welchert J."/>
            <person name="Wing R.A."/>
        </authorList>
    </citation>
    <scope>NUCLEOTIDE SEQUENCE [LARGE SCALE GENOMIC DNA]</scope>
    <source>
        <strain evidence="1">cv. OR44</strain>
    </source>
</reference>
<sequence length="102" mass="11101">MEDWKLAGGGASVGCGGSHVPPMFRWWIRIGRRTMAGVPSESLAQFLWANSDYALGRGHPPEGTVEVPLLPRQGALDEKLVQFLARMTTASFDIATLVRASF</sequence>
<accession>A0A0E0FE57</accession>
<evidence type="ECO:0000313" key="2">
    <source>
        <dbReference type="Proteomes" id="UP000008021"/>
    </source>
</evidence>
<dbReference type="AlphaFoldDB" id="A0A0E0FE57"/>
<dbReference type="HOGENOM" id="CLU_2281924_0_0_1"/>
<name>A0A0E0FE57_9ORYZ</name>
<dbReference type="Proteomes" id="UP000008021">
    <property type="component" value="Chromosome 12"/>
</dbReference>
<dbReference type="EnsemblPlants" id="OMERI12G13410.1">
    <property type="protein sequence ID" value="OMERI12G13410.1"/>
    <property type="gene ID" value="OMERI12G13410"/>
</dbReference>
<dbReference type="Gramene" id="OMERI12G13410.1">
    <property type="protein sequence ID" value="OMERI12G13410.1"/>
    <property type="gene ID" value="OMERI12G13410"/>
</dbReference>
<proteinExistence type="predicted"/>